<keyword evidence="3" id="KW-1185">Reference proteome</keyword>
<evidence type="ECO:0000256" key="1">
    <source>
        <dbReference type="SAM" id="Coils"/>
    </source>
</evidence>
<dbReference type="InParanoid" id="M1DTN5"/>
<reference evidence="3" key="1">
    <citation type="journal article" date="2011" name="Nature">
        <title>Genome sequence and analysis of the tuber crop potato.</title>
        <authorList>
            <consortium name="The Potato Genome Sequencing Consortium"/>
        </authorList>
    </citation>
    <scope>NUCLEOTIDE SEQUENCE [LARGE SCALE GENOMIC DNA]</scope>
    <source>
        <strain evidence="3">cv. DM1-3 516 R44</strain>
    </source>
</reference>
<protein>
    <submittedName>
        <fullName evidence="2">Uncharacterized protein</fullName>
    </submittedName>
</protein>
<evidence type="ECO:0000313" key="3">
    <source>
        <dbReference type="Proteomes" id="UP000011115"/>
    </source>
</evidence>
<dbReference type="PaxDb" id="4113-PGSC0003DMT400094216"/>
<name>M1DTN5_SOLTU</name>
<sequence>MWLKFQVVLHPCPKHGMSNKVLLKCFYKGHGPKNRSTSNQLLEGCLLEQPYETIAKLLDGMIKTNEEIKSKQECAIMLTQLNFLSKNVTELEEQSTKKDKQFPLYKCEKGKKQESGQNEEVLAVIQHKIEE</sequence>
<keyword evidence="1" id="KW-0175">Coiled coil</keyword>
<dbReference type="AlphaFoldDB" id="M1DTN5"/>
<dbReference type="Proteomes" id="UP000011115">
    <property type="component" value="Unassembled WGS sequence"/>
</dbReference>
<organism evidence="2 3">
    <name type="scientific">Solanum tuberosum</name>
    <name type="common">Potato</name>
    <dbReference type="NCBI Taxonomy" id="4113"/>
    <lineage>
        <taxon>Eukaryota</taxon>
        <taxon>Viridiplantae</taxon>
        <taxon>Streptophyta</taxon>
        <taxon>Embryophyta</taxon>
        <taxon>Tracheophyta</taxon>
        <taxon>Spermatophyta</taxon>
        <taxon>Magnoliopsida</taxon>
        <taxon>eudicotyledons</taxon>
        <taxon>Gunneridae</taxon>
        <taxon>Pentapetalae</taxon>
        <taxon>asterids</taxon>
        <taxon>lamiids</taxon>
        <taxon>Solanales</taxon>
        <taxon>Solanaceae</taxon>
        <taxon>Solanoideae</taxon>
        <taxon>Solaneae</taxon>
        <taxon>Solanum</taxon>
    </lineage>
</organism>
<feature type="coiled-coil region" evidence="1">
    <location>
        <begin position="74"/>
        <end position="101"/>
    </location>
</feature>
<dbReference type="Gramene" id="PGSC0003DMT400094216">
    <property type="protein sequence ID" value="PGSC0003DMT400094216"/>
    <property type="gene ID" value="PGSC0003DMG400043787"/>
</dbReference>
<proteinExistence type="predicted"/>
<dbReference type="HOGENOM" id="CLU_029307_3_3_1"/>
<dbReference type="EnsemblPlants" id="PGSC0003DMT400094216">
    <property type="protein sequence ID" value="PGSC0003DMT400094216"/>
    <property type="gene ID" value="PGSC0003DMG400043787"/>
</dbReference>
<reference evidence="2" key="2">
    <citation type="submission" date="2015-06" db="UniProtKB">
        <authorList>
            <consortium name="EnsemblPlants"/>
        </authorList>
    </citation>
    <scope>IDENTIFICATION</scope>
    <source>
        <strain evidence="2">DM1-3 516 R44</strain>
    </source>
</reference>
<accession>M1DTN5</accession>
<evidence type="ECO:0000313" key="2">
    <source>
        <dbReference type="EnsemblPlants" id="PGSC0003DMT400094216"/>
    </source>
</evidence>